<comment type="caution">
    <text evidence="1">The sequence shown here is derived from an EMBL/GenBank/DDBJ whole genome shotgun (WGS) entry which is preliminary data.</text>
</comment>
<evidence type="ECO:0000313" key="1">
    <source>
        <dbReference type="EMBL" id="GAA4889970.1"/>
    </source>
</evidence>
<keyword evidence="2" id="KW-1185">Reference proteome</keyword>
<dbReference type="EMBL" id="BAABLV010000005">
    <property type="protein sequence ID" value="GAA4889970.1"/>
    <property type="molecule type" value="Genomic_DNA"/>
</dbReference>
<accession>A0ABP9EYM8</accession>
<sequence>MGLSGCSFEPIRWVDGAPEAVESVDPAVELRADFFVQTSDNGVKSIEEGRTVGQRISTPHFDARLEQVFLGAEVGTGTAMQVRRRTPLRAPEGHQILAFTLAAGLPSFQPDPDADLAHRLRVGDAGIDLGPPFVRHMINDDGEYDISWTLIMLCVPEGAPVFLDATDQERTVTLDLLTGEPVDDDAWAATAGLRQRHIIAVEPERQIFMHNLVSLPDPALAIEQDEAQLAIALSPNPTSSILAPWLPGRGWAQPGMQWLRLRLTFEPSLTDTRFTYAFSGPESFALEDSAGSNHSVLSPERISAADIELSTTVDLVWQLTEPFTAATMRFQPKGELKALYTGGVEVPAQFTATPSPLQFGVQFTAREQPQ</sequence>
<gene>
    <name evidence="1" type="ORF">GCM10025789_03030</name>
</gene>
<proteinExistence type="predicted"/>
<name>A0ABP9EYM8_9ACTN</name>
<reference evidence="2" key="1">
    <citation type="journal article" date="2019" name="Int. J. Syst. Evol. Microbiol.">
        <title>The Global Catalogue of Microorganisms (GCM) 10K type strain sequencing project: providing services to taxonomists for standard genome sequencing and annotation.</title>
        <authorList>
            <consortium name="The Broad Institute Genomics Platform"/>
            <consortium name="The Broad Institute Genome Sequencing Center for Infectious Disease"/>
            <person name="Wu L."/>
            <person name="Ma J."/>
        </authorList>
    </citation>
    <scope>NUCLEOTIDE SEQUENCE [LARGE SCALE GENOMIC DNA]</scope>
    <source>
        <strain evidence="2">JCM 19125</strain>
    </source>
</reference>
<dbReference type="Proteomes" id="UP001501521">
    <property type="component" value="Unassembled WGS sequence"/>
</dbReference>
<evidence type="ECO:0000313" key="2">
    <source>
        <dbReference type="Proteomes" id="UP001501521"/>
    </source>
</evidence>
<evidence type="ECO:0008006" key="3">
    <source>
        <dbReference type="Google" id="ProtNLM"/>
    </source>
</evidence>
<protein>
    <recommendedName>
        <fullName evidence="3">Lipoprotein</fullName>
    </recommendedName>
</protein>
<organism evidence="1 2">
    <name type="scientific">Tessaracoccus lubricantis</name>
    <dbReference type="NCBI Taxonomy" id="545543"/>
    <lineage>
        <taxon>Bacteria</taxon>
        <taxon>Bacillati</taxon>
        <taxon>Actinomycetota</taxon>
        <taxon>Actinomycetes</taxon>
        <taxon>Propionibacteriales</taxon>
        <taxon>Propionibacteriaceae</taxon>
        <taxon>Tessaracoccus</taxon>
    </lineage>
</organism>